<name>T0REY9_SAPDV</name>
<feature type="compositionally biased region" description="Basic and acidic residues" evidence="1">
    <location>
        <begin position="316"/>
        <end position="335"/>
    </location>
</feature>
<dbReference type="PRINTS" id="PR01217">
    <property type="entry name" value="PRICHEXTENSN"/>
</dbReference>
<feature type="region of interest" description="Disordered" evidence="1">
    <location>
        <begin position="89"/>
        <end position="152"/>
    </location>
</feature>
<feature type="region of interest" description="Disordered" evidence="1">
    <location>
        <begin position="176"/>
        <end position="374"/>
    </location>
</feature>
<keyword evidence="3" id="KW-0732">Signal</keyword>
<dbReference type="InParanoid" id="T0REY9"/>
<keyword evidence="2" id="KW-0812">Transmembrane</keyword>
<sequence length="552" mass="60314">MRRRALLPLLLAAAAPSVRADDGDSHLVTVVLIGVGVGLVVAVALIFVLRKCCKRQAKAPQFEDFVDPVDAMEAPRPRKDIHASRFHHLQRETEATSPSESLAQDPMHSVYKQPPMPTSPVTRHAPAAARPAPSYQPPPAGKPALPQAARPQAAPVSFRFNVDPVAPDDINYGLSLSPTTTAPAPAEAAPPIAPRPPPVVVKPLPVAATPEPRPTRASRTSHASQHVTPPLRSTSSSSHASPPKLHSVFDAPIELPREQPMAKMPSKFNAPIELPREAPRAPRSKPHQTPEMRAAKKAALINQLGASRVPTMPQDPPRRAPEPLHRAPEPLHRAPESIYQRPAPQEPPRAVDVHRAPEAKRRPSGPEGGFLPLPVAPAYQPAALGPSPAPSRFHVPYPEEEDAYLTCVDNADDTLPLGAEAGSYRVKATLIQQLQAPPPVEKTKSSESSEPPLMEESRAHDMIYLPKTSEFAHQVRRNEYDYYPFGEDAQYETSLNTVDTLPLGMEAGAYTKGKLDVAEYERKQRLKADQIKHLDVKVRLDRPPDRYFEPRG</sequence>
<protein>
    <submittedName>
        <fullName evidence="4">Uncharacterized protein</fullName>
    </submittedName>
</protein>
<feature type="compositionally biased region" description="Polar residues" evidence="1">
    <location>
        <begin position="217"/>
        <end position="227"/>
    </location>
</feature>
<feature type="compositionally biased region" description="Low complexity" evidence="1">
    <location>
        <begin position="178"/>
        <end position="190"/>
    </location>
</feature>
<evidence type="ECO:0000256" key="1">
    <source>
        <dbReference type="SAM" id="MobiDB-lite"/>
    </source>
</evidence>
<dbReference type="Proteomes" id="UP000030762">
    <property type="component" value="Unassembled WGS sequence"/>
</dbReference>
<feature type="transmembrane region" description="Helical" evidence="2">
    <location>
        <begin position="30"/>
        <end position="49"/>
    </location>
</feature>
<feature type="region of interest" description="Disordered" evidence="1">
    <location>
        <begin position="436"/>
        <end position="456"/>
    </location>
</feature>
<dbReference type="RefSeq" id="XP_008618361.1">
    <property type="nucleotide sequence ID" value="XM_008620139.1"/>
</dbReference>
<evidence type="ECO:0000313" key="4">
    <source>
        <dbReference type="EMBL" id="EQC28212.1"/>
    </source>
</evidence>
<dbReference type="GeneID" id="19954763"/>
<dbReference type="EMBL" id="JH767197">
    <property type="protein sequence ID" value="EQC28212.1"/>
    <property type="molecule type" value="Genomic_DNA"/>
</dbReference>
<dbReference type="OrthoDB" id="79862at2759"/>
<dbReference type="VEuPathDB" id="FungiDB:SDRG_14036"/>
<feature type="compositionally biased region" description="Low complexity" evidence="1">
    <location>
        <begin position="228"/>
        <end position="246"/>
    </location>
</feature>
<feature type="chain" id="PRO_5004583935" evidence="3">
    <location>
        <begin position="21"/>
        <end position="552"/>
    </location>
</feature>
<evidence type="ECO:0000256" key="2">
    <source>
        <dbReference type="SAM" id="Phobius"/>
    </source>
</evidence>
<keyword evidence="2" id="KW-0472">Membrane</keyword>
<dbReference type="STRING" id="1156394.T0REY9"/>
<feature type="compositionally biased region" description="Low complexity" evidence="1">
    <location>
        <begin position="142"/>
        <end position="152"/>
    </location>
</feature>
<feature type="compositionally biased region" description="Basic and acidic residues" evidence="1">
    <location>
        <begin position="349"/>
        <end position="361"/>
    </location>
</feature>
<keyword evidence="5" id="KW-1185">Reference proteome</keyword>
<evidence type="ECO:0000313" key="5">
    <source>
        <dbReference type="Proteomes" id="UP000030762"/>
    </source>
</evidence>
<feature type="compositionally biased region" description="Pro residues" evidence="1">
    <location>
        <begin position="191"/>
        <end position="200"/>
    </location>
</feature>
<evidence type="ECO:0000256" key="3">
    <source>
        <dbReference type="SAM" id="SignalP"/>
    </source>
</evidence>
<gene>
    <name evidence="4" type="ORF">SDRG_14036</name>
</gene>
<organism evidence="4 5">
    <name type="scientific">Saprolegnia diclina (strain VS20)</name>
    <dbReference type="NCBI Taxonomy" id="1156394"/>
    <lineage>
        <taxon>Eukaryota</taxon>
        <taxon>Sar</taxon>
        <taxon>Stramenopiles</taxon>
        <taxon>Oomycota</taxon>
        <taxon>Saprolegniomycetes</taxon>
        <taxon>Saprolegniales</taxon>
        <taxon>Saprolegniaceae</taxon>
        <taxon>Saprolegnia</taxon>
    </lineage>
</organism>
<proteinExistence type="predicted"/>
<dbReference type="AlphaFoldDB" id="T0REY9"/>
<keyword evidence="2" id="KW-1133">Transmembrane helix</keyword>
<accession>T0REY9</accession>
<feature type="compositionally biased region" description="Low complexity" evidence="1">
    <location>
        <begin position="201"/>
        <end position="210"/>
    </location>
</feature>
<dbReference type="OMA" id="YQHPTPK"/>
<reference evidence="4 5" key="1">
    <citation type="submission" date="2012-04" db="EMBL/GenBank/DDBJ databases">
        <title>The Genome Sequence of Saprolegnia declina VS20.</title>
        <authorList>
            <consortium name="The Broad Institute Genome Sequencing Platform"/>
            <person name="Russ C."/>
            <person name="Nusbaum C."/>
            <person name="Tyler B."/>
            <person name="van West P."/>
            <person name="Dieguez-Uribeondo J."/>
            <person name="de Bruijn I."/>
            <person name="Tripathy S."/>
            <person name="Jiang R."/>
            <person name="Young S.K."/>
            <person name="Zeng Q."/>
            <person name="Gargeya S."/>
            <person name="Fitzgerald M."/>
            <person name="Haas B."/>
            <person name="Abouelleil A."/>
            <person name="Alvarado L."/>
            <person name="Arachchi H.M."/>
            <person name="Berlin A."/>
            <person name="Chapman S.B."/>
            <person name="Goldberg J."/>
            <person name="Griggs A."/>
            <person name="Gujja S."/>
            <person name="Hansen M."/>
            <person name="Howarth C."/>
            <person name="Imamovic A."/>
            <person name="Larimer J."/>
            <person name="McCowen C."/>
            <person name="Montmayeur A."/>
            <person name="Murphy C."/>
            <person name="Neiman D."/>
            <person name="Pearson M."/>
            <person name="Priest M."/>
            <person name="Roberts A."/>
            <person name="Saif S."/>
            <person name="Shea T."/>
            <person name="Sisk P."/>
            <person name="Sykes S."/>
            <person name="Wortman J."/>
            <person name="Nusbaum C."/>
            <person name="Birren B."/>
        </authorList>
    </citation>
    <scope>NUCLEOTIDE SEQUENCE [LARGE SCALE GENOMIC DNA]</scope>
    <source>
        <strain evidence="4 5">VS20</strain>
    </source>
</reference>
<feature type="signal peptide" evidence="3">
    <location>
        <begin position="1"/>
        <end position="20"/>
    </location>
</feature>